<keyword evidence="3" id="KW-0949">S-adenosyl-L-methionine</keyword>
<dbReference type="GO" id="GO:0032259">
    <property type="term" value="P:methylation"/>
    <property type="evidence" value="ECO:0007669"/>
    <property type="project" value="UniProtKB-KW"/>
</dbReference>
<sequence>MATSNTTPRISQLAEAISDSVAKLKAILGEDGLPSSFSEETELPALSQEASDLRDAVIDATSDLQDLLLDPLNLLTKYAAHNNMVSLQIIARSKIANIVPARGQVAFEDIAQQTGLSDTMTKRLLRHAMTMHIFREPVPGMVAHTTASKALQVDHLNAWLDCGTHEMWPAAVRMIDAASQWPDSQEPHETAYALANGTNQSIYDIVGTNPLRALRFAGAMEAFATSPAYDTDYIVNHYNWAGLGDAHVVDLGGAQGHVALDIARRFPGLKFTVQDMGQVIAGAEAKVPEELKGRISFMEHDLFAPQPVQADVYYIRWVLHNWPDKPAVASRILRYLASIGAIEEVGKGKFSANSVTRNLAHAYAEAGITHNFESIAPQIQAMPAFLRRTEYKNPMDGLHTVFQDAWNTSLTPFTWFPHNPDKFAYFQKCMALRRGPEVSWLTVYPLSEQLAASNWADDSKDRAVFVNIGGGIGHQCAQFKEKYHDVPGRVILQDLPQSISQALSTPGVENMSHDFFEEQPVKGAKFYHMRGVLHNQTNSNGRRLLTRIKAAMSPDSVLLVDELVLPEQGVDAYSASVDLIMMSAFAAMERSEAQWRDLFASVGLSLGKTYTYNHITHESVMDVRLA</sequence>
<evidence type="ECO:0000256" key="1">
    <source>
        <dbReference type="ARBA" id="ARBA00022603"/>
    </source>
</evidence>
<reference evidence="5" key="1">
    <citation type="submission" date="2023-06" db="EMBL/GenBank/DDBJ databases">
        <authorList>
            <person name="Noh H."/>
        </authorList>
    </citation>
    <scope>NUCLEOTIDE SEQUENCE</scope>
    <source>
        <strain evidence="5">DUCC20226</strain>
    </source>
</reference>
<dbReference type="AlphaFoldDB" id="A0AAD9S437"/>
<feature type="domain" description="O-methyltransferase C-terminal" evidence="4">
    <location>
        <begin position="191"/>
        <end position="327"/>
    </location>
</feature>
<proteinExistence type="predicted"/>
<gene>
    <name evidence="5" type="ORF">N8I77_012120</name>
</gene>
<dbReference type="Proteomes" id="UP001265746">
    <property type="component" value="Unassembled WGS sequence"/>
</dbReference>
<feature type="domain" description="O-methyltransferase C-terminal" evidence="4">
    <location>
        <begin position="464"/>
        <end position="604"/>
    </location>
</feature>
<dbReference type="InterPro" id="IPR016461">
    <property type="entry name" value="COMT-like"/>
</dbReference>
<dbReference type="PROSITE" id="PS51683">
    <property type="entry name" value="SAM_OMT_II"/>
    <property type="match status" value="1"/>
</dbReference>
<name>A0AAD9S437_PHOAM</name>
<keyword evidence="6" id="KW-1185">Reference proteome</keyword>
<dbReference type="InterPro" id="IPR029063">
    <property type="entry name" value="SAM-dependent_MTases_sf"/>
</dbReference>
<dbReference type="Gene3D" id="3.40.50.150">
    <property type="entry name" value="Vaccinia Virus protein VP39"/>
    <property type="match status" value="2"/>
</dbReference>
<keyword evidence="2" id="KW-0808">Transferase</keyword>
<comment type="caution">
    <text evidence="5">The sequence shown here is derived from an EMBL/GenBank/DDBJ whole genome shotgun (WGS) entry which is preliminary data.</text>
</comment>
<protein>
    <recommendedName>
        <fullName evidence="4">O-methyltransferase C-terminal domain-containing protein</fullName>
    </recommendedName>
</protein>
<evidence type="ECO:0000256" key="2">
    <source>
        <dbReference type="ARBA" id="ARBA00022679"/>
    </source>
</evidence>
<dbReference type="SUPFAM" id="SSF53335">
    <property type="entry name" value="S-adenosyl-L-methionine-dependent methyltransferases"/>
    <property type="match status" value="2"/>
</dbReference>
<dbReference type="EMBL" id="JAUJFL010000008">
    <property type="protein sequence ID" value="KAK2598730.1"/>
    <property type="molecule type" value="Genomic_DNA"/>
</dbReference>
<dbReference type="PANTHER" id="PTHR43712">
    <property type="entry name" value="PUTATIVE (AFU_ORTHOLOGUE AFUA_4G14580)-RELATED"/>
    <property type="match status" value="1"/>
</dbReference>
<dbReference type="PANTHER" id="PTHR43712:SF12">
    <property type="entry name" value="STERIGMATOCYSTIN 8-O-METHYLTRANSFERASE"/>
    <property type="match status" value="1"/>
</dbReference>
<evidence type="ECO:0000313" key="6">
    <source>
        <dbReference type="Proteomes" id="UP001265746"/>
    </source>
</evidence>
<evidence type="ECO:0000313" key="5">
    <source>
        <dbReference type="EMBL" id="KAK2598730.1"/>
    </source>
</evidence>
<dbReference type="SUPFAM" id="SSF46785">
    <property type="entry name" value="Winged helix' DNA-binding domain"/>
    <property type="match status" value="1"/>
</dbReference>
<accession>A0AAD9S437</accession>
<dbReference type="Pfam" id="PF00891">
    <property type="entry name" value="Methyltransf_2"/>
    <property type="match status" value="2"/>
</dbReference>
<dbReference type="InterPro" id="IPR001077">
    <property type="entry name" value="COMT_C"/>
</dbReference>
<evidence type="ECO:0000259" key="4">
    <source>
        <dbReference type="Pfam" id="PF00891"/>
    </source>
</evidence>
<dbReference type="GO" id="GO:0008171">
    <property type="term" value="F:O-methyltransferase activity"/>
    <property type="evidence" value="ECO:0007669"/>
    <property type="project" value="InterPro"/>
</dbReference>
<dbReference type="Gene3D" id="1.10.10.10">
    <property type="entry name" value="Winged helix-like DNA-binding domain superfamily/Winged helix DNA-binding domain"/>
    <property type="match status" value="1"/>
</dbReference>
<keyword evidence="1" id="KW-0489">Methyltransferase</keyword>
<organism evidence="5 6">
    <name type="scientific">Phomopsis amygdali</name>
    <name type="common">Fusicoccum amygdali</name>
    <dbReference type="NCBI Taxonomy" id="1214568"/>
    <lineage>
        <taxon>Eukaryota</taxon>
        <taxon>Fungi</taxon>
        <taxon>Dikarya</taxon>
        <taxon>Ascomycota</taxon>
        <taxon>Pezizomycotina</taxon>
        <taxon>Sordariomycetes</taxon>
        <taxon>Sordariomycetidae</taxon>
        <taxon>Diaporthales</taxon>
        <taxon>Diaporthaceae</taxon>
        <taxon>Diaporthe</taxon>
    </lineage>
</organism>
<dbReference type="InterPro" id="IPR036388">
    <property type="entry name" value="WH-like_DNA-bd_sf"/>
</dbReference>
<evidence type="ECO:0000256" key="3">
    <source>
        <dbReference type="ARBA" id="ARBA00022691"/>
    </source>
</evidence>
<dbReference type="InterPro" id="IPR036390">
    <property type="entry name" value="WH_DNA-bd_sf"/>
</dbReference>